<evidence type="ECO:0000313" key="2">
    <source>
        <dbReference type="Proteomes" id="UP001148125"/>
    </source>
</evidence>
<name>A0ABT5VDJ9_9BACI</name>
<accession>A0ABT5VDJ9</accession>
<evidence type="ECO:0008006" key="3">
    <source>
        <dbReference type="Google" id="ProtNLM"/>
    </source>
</evidence>
<dbReference type="Proteomes" id="UP001148125">
    <property type="component" value="Unassembled WGS sequence"/>
</dbReference>
<sequence length="192" mass="22816">MFETEDAIREKYKIEKQHIIEALNGIRATIRWLETSIYQSIIDDVTFYISDAPINYPGQLEIDDEGDFKPVIYMNIMAIAEDYKNKEYLLDMKTSSVSCYEYAAFICLHEVGHLCHGLLGGKGRDKRDRLFDYFNRGEYFYERFIEEMKYGHTHEEKKRYRNIPHEKAADQFAFHNLKIMLAKLNKSKEKNE</sequence>
<proteinExistence type="predicted"/>
<protein>
    <recommendedName>
        <fullName evidence="3">ImmA/IrrE family metallo-endopeptidase</fullName>
    </recommendedName>
</protein>
<keyword evidence="2" id="KW-1185">Reference proteome</keyword>
<organism evidence="1 2">
    <name type="scientific">Alkalihalobacterium chitinilyticum</name>
    <dbReference type="NCBI Taxonomy" id="2980103"/>
    <lineage>
        <taxon>Bacteria</taxon>
        <taxon>Bacillati</taxon>
        <taxon>Bacillota</taxon>
        <taxon>Bacilli</taxon>
        <taxon>Bacillales</taxon>
        <taxon>Bacillaceae</taxon>
        <taxon>Alkalihalobacterium</taxon>
    </lineage>
</organism>
<dbReference type="RefSeq" id="WP_275118152.1">
    <property type="nucleotide sequence ID" value="NZ_JAOTPO010000005.1"/>
</dbReference>
<comment type="caution">
    <text evidence="1">The sequence shown here is derived from an EMBL/GenBank/DDBJ whole genome shotgun (WGS) entry which is preliminary data.</text>
</comment>
<gene>
    <name evidence="1" type="ORF">N7Z68_09035</name>
</gene>
<evidence type="ECO:0000313" key="1">
    <source>
        <dbReference type="EMBL" id="MDE5413530.1"/>
    </source>
</evidence>
<reference evidence="1" key="1">
    <citation type="submission" date="2024-05" db="EMBL/GenBank/DDBJ databases">
        <title>Alkalihalobacillus sp. strain MEB203 novel alkaliphilic bacterium from Lonar Lake, India.</title>
        <authorList>
            <person name="Joshi A."/>
            <person name="Thite S."/>
            <person name="Mengade P."/>
        </authorList>
    </citation>
    <scope>NUCLEOTIDE SEQUENCE</scope>
    <source>
        <strain evidence="1">MEB 203</strain>
    </source>
</reference>
<dbReference type="EMBL" id="JAOTPO010000005">
    <property type="protein sequence ID" value="MDE5413530.1"/>
    <property type="molecule type" value="Genomic_DNA"/>
</dbReference>